<dbReference type="PATRIC" id="fig|727.582.peg.1864"/>
<feature type="domain" description="Dihydroneopterin aldolase/epimerase" evidence="9">
    <location>
        <begin position="31"/>
        <end position="141"/>
    </location>
</feature>
<dbReference type="SMART" id="SM00905">
    <property type="entry name" value="FolB"/>
    <property type="match status" value="1"/>
</dbReference>
<comment type="catalytic activity">
    <reaction evidence="1">
        <text>7,8-dihydroneopterin = 7,8-dihydromonapterin</text>
        <dbReference type="Rhea" id="RHEA:45328"/>
        <dbReference type="ChEBI" id="CHEBI:17001"/>
        <dbReference type="ChEBI" id="CHEBI:71175"/>
        <dbReference type="EC" id="5.1.99.8"/>
    </reaction>
</comment>
<dbReference type="FunFam" id="3.30.1130.10:FF:000002">
    <property type="entry name" value="7,8-dihydroneopterin aldolase"/>
    <property type="match status" value="1"/>
</dbReference>
<dbReference type="PANTHER" id="PTHR42844">
    <property type="entry name" value="DIHYDRONEOPTERIN ALDOLASE 1-RELATED"/>
    <property type="match status" value="1"/>
</dbReference>
<protein>
    <recommendedName>
        <fullName evidence="8">7,8-dihydroneopterin aldolase</fullName>
        <ecNumber evidence="8">4.1.2.25</ecNumber>
    </recommendedName>
</protein>
<evidence type="ECO:0000256" key="5">
    <source>
        <dbReference type="ARBA" id="ARBA00022909"/>
    </source>
</evidence>
<organism evidence="10 11">
    <name type="scientific">Haemophilus influenzae</name>
    <dbReference type="NCBI Taxonomy" id="727"/>
    <lineage>
        <taxon>Bacteria</taxon>
        <taxon>Pseudomonadati</taxon>
        <taxon>Pseudomonadota</taxon>
        <taxon>Gammaproteobacteria</taxon>
        <taxon>Pasteurellales</taxon>
        <taxon>Pasteurellaceae</taxon>
        <taxon>Haemophilus</taxon>
    </lineage>
</organism>
<comment type="caution">
    <text evidence="10">The sequence shown here is derived from an EMBL/GenBank/DDBJ whole genome shotgun (WGS) entry which is preliminary data.</text>
</comment>
<keyword evidence="6" id="KW-0413">Isomerase</keyword>
<dbReference type="CDD" id="cd00534">
    <property type="entry name" value="DHNA_DHNTPE"/>
    <property type="match status" value="1"/>
</dbReference>
<evidence type="ECO:0000256" key="6">
    <source>
        <dbReference type="ARBA" id="ARBA00023235"/>
    </source>
</evidence>
<dbReference type="Gene3D" id="3.30.1130.10">
    <property type="match status" value="1"/>
</dbReference>
<dbReference type="PANTHER" id="PTHR42844:SF1">
    <property type="entry name" value="DIHYDRONEOPTERIN ALDOLASE 1-RELATED"/>
    <property type="match status" value="1"/>
</dbReference>
<dbReference type="GO" id="GO:0046656">
    <property type="term" value="P:folic acid biosynthetic process"/>
    <property type="evidence" value="ECO:0007669"/>
    <property type="project" value="UniProtKB-UniRule"/>
</dbReference>
<comment type="pathway">
    <text evidence="3 8">Cofactor biosynthesis; tetrahydrofolate biosynthesis; 2-amino-4-hydroxy-6-hydroxymethyl-7,8-dihydropteridine diphosphate from 7,8-dihydroneopterin triphosphate: step 3/4.</text>
</comment>
<dbReference type="NCBIfam" id="TIGR00526">
    <property type="entry name" value="folB_dom"/>
    <property type="match status" value="1"/>
</dbReference>
<evidence type="ECO:0000256" key="3">
    <source>
        <dbReference type="ARBA" id="ARBA00005013"/>
    </source>
</evidence>
<dbReference type="AlphaFoldDB" id="A0A158SZV0"/>
<dbReference type="InterPro" id="IPR006157">
    <property type="entry name" value="FolB_dom"/>
</dbReference>
<comment type="catalytic activity">
    <reaction evidence="2 8">
        <text>7,8-dihydroneopterin = 6-hydroxymethyl-7,8-dihydropterin + glycolaldehyde</text>
        <dbReference type="Rhea" id="RHEA:10540"/>
        <dbReference type="ChEBI" id="CHEBI:17001"/>
        <dbReference type="ChEBI" id="CHEBI:17071"/>
        <dbReference type="ChEBI" id="CHEBI:44841"/>
        <dbReference type="EC" id="4.1.2.25"/>
    </reaction>
</comment>
<evidence type="ECO:0000256" key="4">
    <source>
        <dbReference type="ARBA" id="ARBA00005708"/>
    </source>
</evidence>
<name>A0A158SZV0_HAEIF</name>
<sequence length="145" mass="16735">MHSSKKNCSLFYPKLIAYAYNNFRGNLMDRIFIEELTVFAQIGVYDWEQQIKQKLVFDLEIAWDCKQAAETDDVVYCLNYAEVSQAIIDYVESKPFLLIERVAYEVADLLESRYQLQGLKIKLSKPKAVAQARNVGVLIVRGCLK</sequence>
<dbReference type="UniPathway" id="UPA00077">
    <property type="reaction ID" value="UER00154"/>
</dbReference>
<dbReference type="GO" id="GO:0016853">
    <property type="term" value="F:isomerase activity"/>
    <property type="evidence" value="ECO:0007669"/>
    <property type="project" value="UniProtKB-KW"/>
</dbReference>
<gene>
    <name evidence="10" type="primary">folB</name>
    <name evidence="10" type="ORF">NTHI1209_02043</name>
</gene>
<dbReference type="Pfam" id="PF02152">
    <property type="entry name" value="FolB"/>
    <property type="match status" value="1"/>
</dbReference>
<evidence type="ECO:0000259" key="9">
    <source>
        <dbReference type="SMART" id="SM00905"/>
    </source>
</evidence>
<evidence type="ECO:0000256" key="7">
    <source>
        <dbReference type="ARBA" id="ARBA00023239"/>
    </source>
</evidence>
<dbReference type="SUPFAM" id="SSF55620">
    <property type="entry name" value="Tetrahydrobiopterin biosynthesis enzymes-like"/>
    <property type="match status" value="1"/>
</dbReference>
<dbReference type="EC" id="4.1.2.25" evidence="8"/>
<proteinExistence type="inferred from homology"/>
<dbReference type="NCBIfam" id="TIGR00525">
    <property type="entry name" value="folB"/>
    <property type="match status" value="1"/>
</dbReference>
<dbReference type="GO" id="GO:0046654">
    <property type="term" value="P:tetrahydrofolate biosynthetic process"/>
    <property type="evidence" value="ECO:0007669"/>
    <property type="project" value="UniProtKB-UniRule"/>
</dbReference>
<dbReference type="GO" id="GO:0004150">
    <property type="term" value="F:dihydroneopterin aldolase activity"/>
    <property type="evidence" value="ECO:0007669"/>
    <property type="project" value="UniProtKB-UniRule"/>
</dbReference>
<dbReference type="EMBL" id="JMQP01000002">
    <property type="protein sequence ID" value="KIS36394.1"/>
    <property type="molecule type" value="Genomic_DNA"/>
</dbReference>
<evidence type="ECO:0000313" key="10">
    <source>
        <dbReference type="EMBL" id="KIS36394.1"/>
    </source>
</evidence>
<dbReference type="GO" id="GO:0005737">
    <property type="term" value="C:cytoplasm"/>
    <property type="evidence" value="ECO:0007669"/>
    <property type="project" value="TreeGrafter"/>
</dbReference>
<accession>A0A158SZV0</accession>
<keyword evidence="5 8" id="KW-0289">Folate biosynthesis</keyword>
<comment type="function">
    <text evidence="8">Catalyzes the conversion of 7,8-dihydroneopterin to 6-hydroxymethyl-7,8-dihydropterin.</text>
</comment>
<reference evidence="10 11" key="1">
    <citation type="submission" date="2014-05" db="EMBL/GenBank/DDBJ databases">
        <title>Methylome analysis of the phasevarions of Haemophilus influenzae.</title>
        <authorList>
            <person name="Atack J.M."/>
            <person name="Fox K.L."/>
            <person name="Power P.M."/>
            <person name="Clark T."/>
            <person name="Jurcisek J."/>
            <person name="Korlach J."/>
            <person name="Bakaletz L.O."/>
            <person name="Jennings M.P."/>
        </authorList>
    </citation>
    <scope>NUCLEOTIDE SEQUENCE [LARGE SCALE GENOMIC DNA]</scope>
    <source>
        <strain evidence="10 11">1209</strain>
    </source>
</reference>
<dbReference type="InterPro" id="IPR006156">
    <property type="entry name" value="Dihydroneopterin_aldolase"/>
</dbReference>
<evidence type="ECO:0000256" key="8">
    <source>
        <dbReference type="RuleBase" id="RU362079"/>
    </source>
</evidence>
<evidence type="ECO:0000256" key="2">
    <source>
        <dbReference type="ARBA" id="ARBA00001353"/>
    </source>
</evidence>
<evidence type="ECO:0000256" key="1">
    <source>
        <dbReference type="ARBA" id="ARBA00000693"/>
    </source>
</evidence>
<dbReference type="Proteomes" id="UP000050700">
    <property type="component" value="Unassembled WGS sequence"/>
</dbReference>
<comment type="similarity">
    <text evidence="4 8">Belongs to the DHNA family.</text>
</comment>
<dbReference type="InterPro" id="IPR043133">
    <property type="entry name" value="GTP-CH-I_C/QueF"/>
</dbReference>
<evidence type="ECO:0000313" key="11">
    <source>
        <dbReference type="Proteomes" id="UP000050700"/>
    </source>
</evidence>
<keyword evidence="7 8" id="KW-0456">Lyase</keyword>